<dbReference type="Proteomes" id="UP000041254">
    <property type="component" value="Unassembled WGS sequence"/>
</dbReference>
<feature type="transmembrane region" description="Helical" evidence="1">
    <location>
        <begin position="44"/>
        <end position="66"/>
    </location>
</feature>
<dbReference type="PANTHER" id="PTHR42044:SF2">
    <property type="entry name" value="DUF676 DOMAIN-CONTAINING PROTEIN"/>
    <property type="match status" value="1"/>
</dbReference>
<dbReference type="OMA" id="HNPTDSF"/>
<keyword evidence="1" id="KW-0812">Transmembrane</keyword>
<reference evidence="2 3" key="1">
    <citation type="submission" date="2014-11" db="EMBL/GenBank/DDBJ databases">
        <authorList>
            <person name="Zhu J."/>
            <person name="Qi W."/>
            <person name="Song R."/>
        </authorList>
    </citation>
    <scope>NUCLEOTIDE SEQUENCE [LARGE SCALE GENOMIC DNA]</scope>
</reference>
<name>A0A0G4GTY4_VITBC</name>
<accession>A0A0G4GTY4</accession>
<keyword evidence="1" id="KW-0472">Membrane</keyword>
<evidence type="ECO:0000313" key="3">
    <source>
        <dbReference type="Proteomes" id="UP000041254"/>
    </source>
</evidence>
<evidence type="ECO:0000313" key="2">
    <source>
        <dbReference type="EMBL" id="CEM34229.1"/>
    </source>
</evidence>
<keyword evidence="3" id="KW-1185">Reference proteome</keyword>
<organism evidence="2 3">
    <name type="scientific">Vitrella brassicaformis (strain CCMP3155)</name>
    <dbReference type="NCBI Taxonomy" id="1169540"/>
    <lineage>
        <taxon>Eukaryota</taxon>
        <taxon>Sar</taxon>
        <taxon>Alveolata</taxon>
        <taxon>Colpodellida</taxon>
        <taxon>Vitrellaceae</taxon>
        <taxon>Vitrella</taxon>
    </lineage>
</organism>
<sequence>MPRVTNLQAPVQHRKQPEAAYSRGLGFREADELGKAVNLLISRAARVVTCLVDSLIALLVIVLHLGGARVDSDNPITLGDLISLPVGLLYAVLGIIGGPWTWMCMVKTLLEPGVIDGLVCVFETLVPAVPCDPPNWCRQYFGDFITRLLFRESSMTKPVPAENDRHPDEAWIYVNGVGTGMPIAVENAKRLVELFGRSITVVHNPTDSFIVDLLECVAGKLKLMWWWKVEPVGVVLRTVEQAFDQGKTKVVLIGHSQGTIIVNNVLDRIARKHINSPPDLKAQKKLEVYLFADCAHHIDTASLEQHSICVESLCNSYDTVALLGGTYPRPETWRDVTEEQRVVNKRVRVVVQDGKGGHLLNTHYLENFANEYKGSHLHQYLVNP</sequence>
<dbReference type="InterPro" id="IPR029058">
    <property type="entry name" value="AB_hydrolase_fold"/>
</dbReference>
<dbReference type="STRING" id="1169540.A0A0G4GTY4"/>
<dbReference type="InParanoid" id="A0A0G4GTY4"/>
<dbReference type="SUPFAM" id="SSF53474">
    <property type="entry name" value="alpha/beta-Hydrolases"/>
    <property type="match status" value="1"/>
</dbReference>
<gene>
    <name evidence="2" type="ORF">Vbra_23169</name>
</gene>
<dbReference type="Gene3D" id="3.40.50.1820">
    <property type="entry name" value="alpha/beta hydrolase"/>
    <property type="match status" value="1"/>
</dbReference>
<dbReference type="VEuPathDB" id="CryptoDB:Vbra_23169"/>
<dbReference type="OrthoDB" id="202545at2759"/>
<keyword evidence="1" id="KW-1133">Transmembrane helix</keyword>
<proteinExistence type="predicted"/>
<dbReference type="EMBL" id="CDMY01000811">
    <property type="protein sequence ID" value="CEM34229.1"/>
    <property type="molecule type" value="Genomic_DNA"/>
</dbReference>
<dbReference type="AlphaFoldDB" id="A0A0G4GTY4"/>
<feature type="transmembrane region" description="Helical" evidence="1">
    <location>
        <begin position="78"/>
        <end position="102"/>
    </location>
</feature>
<protein>
    <recommendedName>
        <fullName evidence="4">DUF676 domain-containing protein</fullName>
    </recommendedName>
</protein>
<dbReference type="PANTHER" id="PTHR42044">
    <property type="entry name" value="DUF676 DOMAIN-CONTAINING PROTEIN-RELATED"/>
    <property type="match status" value="1"/>
</dbReference>
<evidence type="ECO:0008006" key="4">
    <source>
        <dbReference type="Google" id="ProtNLM"/>
    </source>
</evidence>
<evidence type="ECO:0000256" key="1">
    <source>
        <dbReference type="SAM" id="Phobius"/>
    </source>
</evidence>